<dbReference type="GO" id="GO:0008233">
    <property type="term" value="F:peptidase activity"/>
    <property type="evidence" value="ECO:0007669"/>
    <property type="project" value="UniProtKB-KW"/>
</dbReference>
<dbReference type="SUPFAM" id="SSF54736">
    <property type="entry name" value="ClpS-like"/>
    <property type="match status" value="1"/>
</dbReference>
<accession>E1YFU8</accession>
<protein>
    <recommendedName>
        <fullName evidence="1">ATP-dependent Clp protease adapter protein ClpS</fullName>
    </recommendedName>
</protein>
<evidence type="ECO:0000259" key="2">
    <source>
        <dbReference type="Pfam" id="PF02617"/>
    </source>
</evidence>
<dbReference type="EMBL" id="FR695872">
    <property type="protein sequence ID" value="CBX29442.1"/>
    <property type="molecule type" value="Genomic_DNA"/>
</dbReference>
<dbReference type="PANTHER" id="PTHR33473:SF19">
    <property type="entry name" value="ATP-DEPENDENT CLP PROTEASE ADAPTER PROTEIN CLPS"/>
    <property type="match status" value="1"/>
</dbReference>
<dbReference type="FunFam" id="3.30.1390.10:FF:000002">
    <property type="entry name" value="ATP-dependent Clp protease adapter protein ClpS"/>
    <property type="match status" value="1"/>
</dbReference>
<dbReference type="AlphaFoldDB" id="E1YFU8"/>
<dbReference type="NCBIfam" id="NF000672">
    <property type="entry name" value="PRK00033.1-5"/>
    <property type="match status" value="1"/>
</dbReference>
<proteinExistence type="inferred from homology"/>
<dbReference type="PANTHER" id="PTHR33473">
    <property type="entry name" value="ATP-DEPENDENT CLP PROTEASE ADAPTER PROTEIN CLPS1, CHLOROPLASTIC"/>
    <property type="match status" value="1"/>
</dbReference>
<comment type="function">
    <text evidence="1">Involved in the modulation of the specificity of the ClpAP-mediated ATP-dependent protein degradation.</text>
</comment>
<name>E1YFU8_9BACT</name>
<dbReference type="InterPro" id="IPR014719">
    <property type="entry name" value="Ribosomal_bL12_C/ClpS-like"/>
</dbReference>
<comment type="similarity">
    <text evidence="1">Belongs to the ClpS family.</text>
</comment>
<dbReference type="Pfam" id="PF02617">
    <property type="entry name" value="ClpS"/>
    <property type="match status" value="1"/>
</dbReference>
<feature type="domain" description="Adaptor protein ClpS core" evidence="2">
    <location>
        <begin position="22"/>
        <end position="101"/>
    </location>
</feature>
<reference evidence="3" key="1">
    <citation type="journal article" date="2011" name="Environ. Microbiol.">
        <title>Genomic insights into the metabolic potential of the polycyclic aromatic hydrocarbon degrading sulfate-reducing Deltaproteobacterium N47.</title>
        <authorList>
            <person name="Bergmann F."/>
            <person name="Selesi D."/>
            <person name="Weinmaier T."/>
            <person name="Tischler P."/>
            <person name="Rattei T."/>
            <person name="Meckenstock R.U."/>
        </authorList>
    </citation>
    <scope>NUCLEOTIDE SEQUENCE</scope>
</reference>
<organism evidence="3">
    <name type="scientific">uncultured Desulfobacterium sp</name>
    <dbReference type="NCBI Taxonomy" id="201089"/>
    <lineage>
        <taxon>Bacteria</taxon>
        <taxon>Pseudomonadati</taxon>
        <taxon>Thermodesulfobacteriota</taxon>
        <taxon>Desulfobacteria</taxon>
        <taxon>Desulfobacterales</taxon>
        <taxon>Desulfobacteriaceae</taxon>
        <taxon>Desulfobacterium</taxon>
        <taxon>environmental samples</taxon>
    </lineage>
</organism>
<dbReference type="Gene3D" id="3.30.1390.10">
    <property type="match status" value="1"/>
</dbReference>
<comment type="subunit">
    <text evidence="1">Binds to the N-terminal domain of the chaperone ClpA.</text>
</comment>
<dbReference type="GO" id="GO:0030163">
    <property type="term" value="P:protein catabolic process"/>
    <property type="evidence" value="ECO:0007669"/>
    <property type="project" value="InterPro"/>
</dbReference>
<dbReference type="InterPro" id="IPR003769">
    <property type="entry name" value="ClpS_core"/>
</dbReference>
<dbReference type="HAMAP" id="MF_00302">
    <property type="entry name" value="ClpS"/>
    <property type="match status" value="1"/>
</dbReference>
<sequence length="105" mass="12122">MGNNISPEIEESITSETRKEIKEPSMFKVLLHNDDYTTMDFVVEILMRVFYKSIEEAIQIMLNVHRQGMGVCGLYTYEIAETKMNSVHSLSRDRGFPLRCSIEKG</sequence>
<dbReference type="InterPro" id="IPR022935">
    <property type="entry name" value="ClpS"/>
</dbReference>
<evidence type="ECO:0000313" key="3">
    <source>
        <dbReference type="EMBL" id="CBX29442.1"/>
    </source>
</evidence>
<keyword evidence="3" id="KW-0378">Hydrolase</keyword>
<evidence type="ECO:0000256" key="1">
    <source>
        <dbReference type="HAMAP-Rule" id="MF_00302"/>
    </source>
</evidence>
<gene>
    <name evidence="1" type="primary">clpS</name>
    <name evidence="3" type="ORF">N47_J04230</name>
</gene>
<dbReference type="GO" id="GO:0006508">
    <property type="term" value="P:proteolysis"/>
    <property type="evidence" value="ECO:0007669"/>
    <property type="project" value="UniProtKB-UniRule"/>
</dbReference>
<keyword evidence="3" id="KW-0645">Protease</keyword>